<dbReference type="GO" id="GO:0005737">
    <property type="term" value="C:cytoplasm"/>
    <property type="evidence" value="ECO:0007669"/>
    <property type="project" value="UniProtKB-SubCell"/>
</dbReference>
<dbReference type="GO" id="GO:0000049">
    <property type="term" value="F:tRNA binding"/>
    <property type="evidence" value="ECO:0007669"/>
    <property type="project" value="TreeGrafter"/>
</dbReference>
<dbReference type="Proteomes" id="UP000314982">
    <property type="component" value="Unassembled WGS sequence"/>
</dbReference>
<evidence type="ECO:0000313" key="10">
    <source>
        <dbReference type="Proteomes" id="UP000314982"/>
    </source>
</evidence>
<dbReference type="GO" id="GO:0061710">
    <property type="term" value="F:L-threonylcarbamoyladenylate synthase"/>
    <property type="evidence" value="ECO:0007669"/>
    <property type="project" value="UniProtKB-EC"/>
</dbReference>
<dbReference type="GO" id="GO:0003725">
    <property type="term" value="F:double-stranded RNA binding"/>
    <property type="evidence" value="ECO:0007669"/>
    <property type="project" value="InterPro"/>
</dbReference>
<name>A0A4W5LNS8_9TELE</name>
<dbReference type="InterPro" id="IPR017945">
    <property type="entry name" value="DHBP_synth_RibB-like_a/b_dom"/>
</dbReference>
<evidence type="ECO:0000256" key="1">
    <source>
        <dbReference type="ARBA" id="ARBA00004496"/>
    </source>
</evidence>
<dbReference type="PANTHER" id="PTHR17490">
    <property type="entry name" value="SUA5"/>
    <property type="match status" value="1"/>
</dbReference>
<evidence type="ECO:0000256" key="2">
    <source>
        <dbReference type="ARBA" id="ARBA00007663"/>
    </source>
</evidence>
<evidence type="ECO:0000256" key="3">
    <source>
        <dbReference type="ARBA" id="ARBA00012584"/>
    </source>
</evidence>
<reference evidence="9" key="2">
    <citation type="submission" date="2025-08" db="UniProtKB">
        <authorList>
            <consortium name="Ensembl"/>
        </authorList>
    </citation>
    <scope>IDENTIFICATION</scope>
</reference>
<comment type="subcellular location">
    <subcellularLocation>
        <location evidence="1">Cytoplasm</location>
    </subcellularLocation>
</comment>
<comment type="similarity">
    <text evidence="2">Belongs to the SUA5 family.</text>
</comment>
<evidence type="ECO:0000256" key="4">
    <source>
        <dbReference type="ARBA" id="ARBA00015492"/>
    </source>
</evidence>
<dbReference type="GO" id="GO:0005886">
    <property type="term" value="C:plasma membrane"/>
    <property type="evidence" value="ECO:0007669"/>
    <property type="project" value="UniProtKB-SubCell"/>
</dbReference>
<keyword evidence="6" id="KW-0808">Transferase</keyword>
<dbReference type="Gene3D" id="3.90.870.10">
    <property type="entry name" value="DHBP synthase"/>
    <property type="match status" value="1"/>
</dbReference>
<feature type="domain" description="YrdC-like" evidence="8">
    <location>
        <begin position="57"/>
        <end position="248"/>
    </location>
</feature>
<evidence type="ECO:0000256" key="5">
    <source>
        <dbReference type="ARBA" id="ARBA00022490"/>
    </source>
</evidence>
<organism evidence="9 10">
    <name type="scientific">Hucho hucho</name>
    <name type="common">huchen</name>
    <dbReference type="NCBI Taxonomy" id="62062"/>
    <lineage>
        <taxon>Eukaryota</taxon>
        <taxon>Metazoa</taxon>
        <taxon>Chordata</taxon>
        <taxon>Craniata</taxon>
        <taxon>Vertebrata</taxon>
        <taxon>Euteleostomi</taxon>
        <taxon>Actinopterygii</taxon>
        <taxon>Neopterygii</taxon>
        <taxon>Teleostei</taxon>
        <taxon>Protacanthopterygii</taxon>
        <taxon>Salmoniformes</taxon>
        <taxon>Salmonidae</taxon>
        <taxon>Salmoninae</taxon>
        <taxon>Hucho</taxon>
    </lineage>
</organism>
<dbReference type="EC" id="2.7.7.87" evidence="3"/>
<dbReference type="GO" id="GO:0006450">
    <property type="term" value="P:regulation of translational fidelity"/>
    <property type="evidence" value="ECO:0007669"/>
    <property type="project" value="TreeGrafter"/>
</dbReference>
<dbReference type="GeneTree" id="ENSGT00390000015364"/>
<evidence type="ECO:0000313" key="9">
    <source>
        <dbReference type="Ensembl" id="ENSHHUP00000027414.1"/>
    </source>
</evidence>
<keyword evidence="10" id="KW-1185">Reference proteome</keyword>
<evidence type="ECO:0000256" key="6">
    <source>
        <dbReference type="ARBA" id="ARBA00022679"/>
    </source>
</evidence>
<reference evidence="9" key="3">
    <citation type="submission" date="2025-09" db="UniProtKB">
        <authorList>
            <consortium name="Ensembl"/>
        </authorList>
    </citation>
    <scope>IDENTIFICATION</scope>
</reference>
<keyword evidence="5" id="KW-0963">Cytoplasm</keyword>
<evidence type="ECO:0000256" key="7">
    <source>
        <dbReference type="ARBA" id="ARBA00048366"/>
    </source>
</evidence>
<dbReference type="AlphaFoldDB" id="A0A4W5LNS8"/>
<dbReference type="Pfam" id="PF01300">
    <property type="entry name" value="Sua5_yciO_yrdC"/>
    <property type="match status" value="1"/>
</dbReference>
<dbReference type="STRING" id="62062.ENSHHUP00000027414"/>
<dbReference type="InterPro" id="IPR006070">
    <property type="entry name" value="Sua5-like_dom"/>
</dbReference>
<proteinExistence type="inferred from homology"/>
<comment type="catalytic activity">
    <reaction evidence="7">
        <text>L-threonine + hydrogencarbonate + ATP = L-threonylcarbamoyladenylate + diphosphate + H2O</text>
        <dbReference type="Rhea" id="RHEA:36407"/>
        <dbReference type="ChEBI" id="CHEBI:15377"/>
        <dbReference type="ChEBI" id="CHEBI:17544"/>
        <dbReference type="ChEBI" id="CHEBI:30616"/>
        <dbReference type="ChEBI" id="CHEBI:33019"/>
        <dbReference type="ChEBI" id="CHEBI:57926"/>
        <dbReference type="ChEBI" id="CHEBI:73682"/>
        <dbReference type="EC" id="2.7.7.87"/>
    </reaction>
</comment>
<accession>A0A4W5LNS8</accession>
<dbReference type="InterPro" id="IPR050156">
    <property type="entry name" value="TC-AMP_synthase_SUA5"/>
</dbReference>
<sequence length="266" mass="28233">CASCCSVPESVTRLICCRGSAPITVPCSEPAAEPAVCLAMTFSCRDAVMTPFPRFPRYGQQRTARAHMKHGGVMAYATESCFGLGCDPFNVAAIRRILAIKARPNHKGLIVIAANLAQLAPLIKPLTAAQLATVNQYWPGPFTFLLPASERVPALLRGKHDKIAVRVTAHGEAAALCRALGSAVVSTSANRSGQVSLKSARQWQATLATVAPGIAEALIATAIGLFAAIPAVVAYNRFAADVDRLAGRFDSFMEEFSNILQRLAAR</sequence>
<protein>
    <recommendedName>
        <fullName evidence="4">Threonylcarbamoyl-AMP synthase</fullName>
        <ecNumber evidence="3">2.7.7.87</ecNumber>
    </recommendedName>
</protein>
<dbReference type="PROSITE" id="PS51163">
    <property type="entry name" value="YRDC"/>
    <property type="match status" value="1"/>
</dbReference>
<dbReference type="PANTHER" id="PTHR17490:SF18">
    <property type="entry name" value="THREONYLCARBAMOYL-AMP SYNTHASE"/>
    <property type="match status" value="1"/>
</dbReference>
<evidence type="ECO:0000259" key="8">
    <source>
        <dbReference type="PROSITE" id="PS51163"/>
    </source>
</evidence>
<dbReference type="SUPFAM" id="SSF55821">
    <property type="entry name" value="YrdC/RibB"/>
    <property type="match status" value="1"/>
</dbReference>
<dbReference type="Ensembl" id="ENSHHUT00000028506.1">
    <property type="protein sequence ID" value="ENSHHUP00000027414.1"/>
    <property type="gene ID" value="ENSHHUG00000017383.1"/>
</dbReference>
<reference evidence="10" key="1">
    <citation type="submission" date="2018-06" db="EMBL/GenBank/DDBJ databases">
        <title>Genome assembly of Danube salmon.</title>
        <authorList>
            <person name="Macqueen D.J."/>
            <person name="Gundappa M.K."/>
        </authorList>
    </citation>
    <scope>NUCLEOTIDE SEQUENCE [LARGE SCALE GENOMIC DNA]</scope>
</reference>